<name>A0AAV4PWG7_9ARAC</name>
<evidence type="ECO:0000313" key="1">
    <source>
        <dbReference type="EMBL" id="GIY01414.1"/>
    </source>
</evidence>
<keyword evidence="2" id="KW-1185">Reference proteome</keyword>
<protein>
    <submittedName>
        <fullName evidence="1">Uncharacterized protein</fullName>
    </submittedName>
</protein>
<dbReference type="AlphaFoldDB" id="A0AAV4PWG7"/>
<gene>
    <name evidence="1" type="ORF">CDAR_196261</name>
</gene>
<proteinExistence type="predicted"/>
<sequence length="117" mass="13816">MFTFKIPLHLQETSENNLRRRLLRCNTSCKCARDKTGEHSSFLRQGRFVGHLVGETKADCHLRSGKNRFTNRKNEFENSWAEMIRSFSQSAYRSEFYVRLIKLTFSNSIYGSSFNYE</sequence>
<evidence type="ECO:0000313" key="2">
    <source>
        <dbReference type="Proteomes" id="UP001054837"/>
    </source>
</evidence>
<comment type="caution">
    <text evidence="1">The sequence shown here is derived from an EMBL/GenBank/DDBJ whole genome shotgun (WGS) entry which is preliminary data.</text>
</comment>
<reference evidence="1 2" key="1">
    <citation type="submission" date="2021-06" db="EMBL/GenBank/DDBJ databases">
        <title>Caerostris darwini draft genome.</title>
        <authorList>
            <person name="Kono N."/>
            <person name="Arakawa K."/>
        </authorList>
    </citation>
    <scope>NUCLEOTIDE SEQUENCE [LARGE SCALE GENOMIC DNA]</scope>
</reference>
<organism evidence="1 2">
    <name type="scientific">Caerostris darwini</name>
    <dbReference type="NCBI Taxonomy" id="1538125"/>
    <lineage>
        <taxon>Eukaryota</taxon>
        <taxon>Metazoa</taxon>
        <taxon>Ecdysozoa</taxon>
        <taxon>Arthropoda</taxon>
        <taxon>Chelicerata</taxon>
        <taxon>Arachnida</taxon>
        <taxon>Araneae</taxon>
        <taxon>Araneomorphae</taxon>
        <taxon>Entelegynae</taxon>
        <taxon>Araneoidea</taxon>
        <taxon>Araneidae</taxon>
        <taxon>Caerostris</taxon>
    </lineage>
</organism>
<accession>A0AAV4PWG7</accession>
<dbReference type="EMBL" id="BPLQ01003582">
    <property type="protein sequence ID" value="GIY01414.1"/>
    <property type="molecule type" value="Genomic_DNA"/>
</dbReference>
<dbReference type="Proteomes" id="UP001054837">
    <property type="component" value="Unassembled WGS sequence"/>
</dbReference>